<protein>
    <submittedName>
        <fullName evidence="1">Uncharacterized protein</fullName>
    </submittedName>
</protein>
<gene>
    <name evidence="1" type="ORF">AWB70_04619</name>
</gene>
<reference evidence="2" key="1">
    <citation type="submission" date="2016-01" db="EMBL/GenBank/DDBJ databases">
        <authorList>
            <person name="Peeters C."/>
        </authorList>
    </citation>
    <scope>NUCLEOTIDE SEQUENCE [LARGE SCALE GENOMIC DNA]</scope>
</reference>
<dbReference type="AlphaFoldDB" id="A0A158IF37"/>
<proteinExistence type="predicted"/>
<evidence type="ECO:0000313" key="2">
    <source>
        <dbReference type="Proteomes" id="UP000054740"/>
    </source>
</evidence>
<dbReference type="Proteomes" id="UP000054740">
    <property type="component" value="Unassembled WGS sequence"/>
</dbReference>
<dbReference type="RefSeq" id="WP_053569320.1">
    <property type="nucleotide sequence ID" value="NZ_FCNY02000012.1"/>
</dbReference>
<evidence type="ECO:0000313" key="1">
    <source>
        <dbReference type="EMBL" id="SAL54620.1"/>
    </source>
</evidence>
<accession>A0A158IF37</accession>
<keyword evidence="2" id="KW-1185">Reference proteome</keyword>
<name>A0A158IF37_CABCO</name>
<organism evidence="1 2">
    <name type="scientific">Caballeronia cordobensis</name>
    <name type="common">Burkholderia cordobensis</name>
    <dbReference type="NCBI Taxonomy" id="1353886"/>
    <lineage>
        <taxon>Bacteria</taxon>
        <taxon>Pseudomonadati</taxon>
        <taxon>Pseudomonadota</taxon>
        <taxon>Betaproteobacteria</taxon>
        <taxon>Burkholderiales</taxon>
        <taxon>Burkholderiaceae</taxon>
        <taxon>Caballeronia</taxon>
    </lineage>
</organism>
<dbReference type="EMBL" id="FCNY02000012">
    <property type="protein sequence ID" value="SAL54620.1"/>
    <property type="molecule type" value="Genomic_DNA"/>
</dbReference>
<sequence>MKTILSEMRRVANALASVFSIRPPTDYRSAYPRRSAEEMMDRAWARTMSDLNGAIEGYGQRKRSR</sequence>